<protein>
    <submittedName>
        <fullName evidence="2">Uncharacterized protein</fullName>
    </submittedName>
</protein>
<evidence type="ECO:0000313" key="3">
    <source>
        <dbReference type="Proteomes" id="UP000053676"/>
    </source>
</evidence>
<dbReference type="AlphaFoldDB" id="W2SYU5"/>
<sequence length="62" mass="7166">MSPANKRHFSIGRDVTSFHKTKAPDMRSADGLLLAGRPARKMPEPHRTWLYRYLPRTSPFDV</sequence>
<evidence type="ECO:0000256" key="1">
    <source>
        <dbReference type="SAM" id="MobiDB-lite"/>
    </source>
</evidence>
<feature type="compositionally biased region" description="Basic residues" evidence="1">
    <location>
        <begin position="1"/>
        <end position="10"/>
    </location>
</feature>
<feature type="non-terminal residue" evidence="2">
    <location>
        <position position="62"/>
    </location>
</feature>
<accession>W2SYU5</accession>
<organism evidence="2 3">
    <name type="scientific">Necator americanus</name>
    <name type="common">Human hookworm</name>
    <dbReference type="NCBI Taxonomy" id="51031"/>
    <lineage>
        <taxon>Eukaryota</taxon>
        <taxon>Metazoa</taxon>
        <taxon>Ecdysozoa</taxon>
        <taxon>Nematoda</taxon>
        <taxon>Chromadorea</taxon>
        <taxon>Rhabditida</taxon>
        <taxon>Rhabditina</taxon>
        <taxon>Rhabditomorpha</taxon>
        <taxon>Strongyloidea</taxon>
        <taxon>Ancylostomatidae</taxon>
        <taxon>Bunostominae</taxon>
        <taxon>Necator</taxon>
    </lineage>
</organism>
<evidence type="ECO:0000313" key="2">
    <source>
        <dbReference type="EMBL" id="ETN73812.1"/>
    </source>
</evidence>
<reference evidence="3" key="1">
    <citation type="journal article" date="2014" name="Nat. Genet.">
        <title>Genome of the human hookworm Necator americanus.</title>
        <authorList>
            <person name="Tang Y.T."/>
            <person name="Gao X."/>
            <person name="Rosa B.A."/>
            <person name="Abubucker S."/>
            <person name="Hallsworth-Pepin K."/>
            <person name="Martin J."/>
            <person name="Tyagi R."/>
            <person name="Heizer E."/>
            <person name="Zhang X."/>
            <person name="Bhonagiri-Palsikar V."/>
            <person name="Minx P."/>
            <person name="Warren W.C."/>
            <person name="Wang Q."/>
            <person name="Zhan B."/>
            <person name="Hotez P.J."/>
            <person name="Sternberg P.W."/>
            <person name="Dougall A."/>
            <person name="Gaze S.T."/>
            <person name="Mulvenna J."/>
            <person name="Sotillo J."/>
            <person name="Ranganathan S."/>
            <person name="Rabelo E.M."/>
            <person name="Wilson R.K."/>
            <person name="Felgner P.L."/>
            <person name="Bethony J."/>
            <person name="Hawdon J.M."/>
            <person name="Gasser R.B."/>
            <person name="Loukas A."/>
            <person name="Mitreva M."/>
        </authorList>
    </citation>
    <scope>NUCLEOTIDE SEQUENCE [LARGE SCALE GENOMIC DNA]</scope>
</reference>
<dbReference type="KEGG" id="nai:NECAME_13399"/>
<dbReference type="Proteomes" id="UP000053676">
    <property type="component" value="Unassembled WGS sequence"/>
</dbReference>
<gene>
    <name evidence="2" type="ORF">NECAME_13399</name>
</gene>
<keyword evidence="3" id="KW-1185">Reference proteome</keyword>
<dbReference type="EMBL" id="KI660411">
    <property type="protein sequence ID" value="ETN73812.1"/>
    <property type="molecule type" value="Genomic_DNA"/>
</dbReference>
<proteinExistence type="predicted"/>
<feature type="region of interest" description="Disordered" evidence="1">
    <location>
        <begin position="1"/>
        <end position="22"/>
    </location>
</feature>
<name>W2SYU5_NECAM</name>